<comment type="similarity">
    <text evidence="2">Belongs to the major facilitator superfamily. TCR/Tet family.</text>
</comment>
<dbReference type="PROSITE" id="PS50850">
    <property type="entry name" value="MFS"/>
    <property type="match status" value="1"/>
</dbReference>
<feature type="transmembrane region" description="Helical" evidence="10">
    <location>
        <begin position="273"/>
        <end position="293"/>
    </location>
</feature>
<feature type="compositionally biased region" description="Polar residues" evidence="9">
    <location>
        <begin position="16"/>
        <end position="36"/>
    </location>
</feature>
<dbReference type="HOGENOM" id="CLU_000960_22_1_1"/>
<evidence type="ECO:0000256" key="8">
    <source>
        <dbReference type="ARBA" id="ARBA00023180"/>
    </source>
</evidence>
<feature type="transmembrane region" description="Helical" evidence="10">
    <location>
        <begin position="424"/>
        <end position="443"/>
    </location>
</feature>
<evidence type="ECO:0000256" key="10">
    <source>
        <dbReference type="SAM" id="Phobius"/>
    </source>
</evidence>
<keyword evidence="8" id="KW-0325">Glycoprotein</keyword>
<keyword evidence="7 10" id="KW-0472">Membrane</keyword>
<dbReference type="OrthoDB" id="10021397at2759"/>
<keyword evidence="6 10" id="KW-1133">Transmembrane helix</keyword>
<comment type="caution">
    <text evidence="12">The sequence shown here is derived from an EMBL/GenBank/DDBJ whole genome shotgun (WGS) entry which is preliminary data.</text>
</comment>
<name>W9X364_9EURO</name>
<evidence type="ECO:0000259" key="11">
    <source>
        <dbReference type="PROSITE" id="PS50850"/>
    </source>
</evidence>
<dbReference type="RefSeq" id="XP_007743945.1">
    <property type="nucleotide sequence ID" value="XM_007745755.1"/>
</dbReference>
<dbReference type="SUPFAM" id="SSF103473">
    <property type="entry name" value="MFS general substrate transporter"/>
    <property type="match status" value="1"/>
</dbReference>
<keyword evidence="4" id="KW-1003">Cell membrane</keyword>
<reference evidence="12 13" key="1">
    <citation type="submission" date="2013-03" db="EMBL/GenBank/DDBJ databases">
        <title>The Genome Sequence of Cladophialophora psammophila CBS 110553.</title>
        <authorList>
            <consortium name="The Broad Institute Genomics Platform"/>
            <person name="Cuomo C."/>
            <person name="de Hoog S."/>
            <person name="Gorbushina A."/>
            <person name="Walker B."/>
            <person name="Young S.K."/>
            <person name="Zeng Q."/>
            <person name="Gargeya S."/>
            <person name="Fitzgerald M."/>
            <person name="Haas B."/>
            <person name="Abouelleil A."/>
            <person name="Allen A.W."/>
            <person name="Alvarado L."/>
            <person name="Arachchi H.M."/>
            <person name="Berlin A.M."/>
            <person name="Chapman S.B."/>
            <person name="Gainer-Dewar J."/>
            <person name="Goldberg J."/>
            <person name="Griggs A."/>
            <person name="Gujja S."/>
            <person name="Hansen M."/>
            <person name="Howarth C."/>
            <person name="Imamovic A."/>
            <person name="Ireland A."/>
            <person name="Larimer J."/>
            <person name="McCowan C."/>
            <person name="Murphy C."/>
            <person name="Pearson M."/>
            <person name="Poon T.W."/>
            <person name="Priest M."/>
            <person name="Roberts A."/>
            <person name="Saif S."/>
            <person name="Shea T."/>
            <person name="Sisk P."/>
            <person name="Sykes S."/>
            <person name="Wortman J."/>
            <person name="Nusbaum C."/>
            <person name="Birren B."/>
        </authorList>
    </citation>
    <scope>NUCLEOTIDE SEQUENCE [LARGE SCALE GENOMIC DNA]</scope>
    <source>
        <strain evidence="12 13">CBS 110553</strain>
    </source>
</reference>
<dbReference type="eggNOG" id="KOG0254">
    <property type="taxonomic scope" value="Eukaryota"/>
</dbReference>
<feature type="compositionally biased region" description="Basic and acidic residues" evidence="9">
    <location>
        <begin position="66"/>
        <end position="81"/>
    </location>
</feature>
<dbReference type="AlphaFoldDB" id="W9X364"/>
<dbReference type="Pfam" id="PF07690">
    <property type="entry name" value="MFS_1"/>
    <property type="match status" value="1"/>
</dbReference>
<feature type="domain" description="Major facilitator superfamily (MFS) profile" evidence="11">
    <location>
        <begin position="120"/>
        <end position="608"/>
    </location>
</feature>
<organism evidence="12 13">
    <name type="scientific">Cladophialophora psammophila CBS 110553</name>
    <dbReference type="NCBI Taxonomy" id="1182543"/>
    <lineage>
        <taxon>Eukaryota</taxon>
        <taxon>Fungi</taxon>
        <taxon>Dikarya</taxon>
        <taxon>Ascomycota</taxon>
        <taxon>Pezizomycotina</taxon>
        <taxon>Eurotiomycetes</taxon>
        <taxon>Chaetothyriomycetidae</taxon>
        <taxon>Chaetothyriales</taxon>
        <taxon>Herpotrichiellaceae</taxon>
        <taxon>Cladophialophora</taxon>
    </lineage>
</organism>
<feature type="transmembrane region" description="Helical" evidence="10">
    <location>
        <begin position="343"/>
        <end position="362"/>
    </location>
</feature>
<feature type="transmembrane region" description="Helical" evidence="10">
    <location>
        <begin position="184"/>
        <end position="204"/>
    </location>
</feature>
<dbReference type="Proteomes" id="UP000019471">
    <property type="component" value="Unassembled WGS sequence"/>
</dbReference>
<feature type="transmembrane region" description="Helical" evidence="10">
    <location>
        <begin position="510"/>
        <end position="534"/>
    </location>
</feature>
<feature type="transmembrane region" description="Helical" evidence="10">
    <location>
        <begin position="314"/>
        <end position="331"/>
    </location>
</feature>
<evidence type="ECO:0000256" key="7">
    <source>
        <dbReference type="ARBA" id="ARBA00023136"/>
    </source>
</evidence>
<feature type="transmembrane region" description="Helical" evidence="10">
    <location>
        <begin position="576"/>
        <end position="603"/>
    </location>
</feature>
<dbReference type="PANTHER" id="PTHR23501">
    <property type="entry name" value="MAJOR FACILITATOR SUPERFAMILY"/>
    <property type="match status" value="1"/>
</dbReference>
<dbReference type="InterPro" id="IPR020846">
    <property type="entry name" value="MFS_dom"/>
</dbReference>
<dbReference type="FunFam" id="1.20.1720.10:FF:000012">
    <property type="entry name" value="MFS toxin efflux pump (AflT)"/>
    <property type="match status" value="1"/>
</dbReference>
<dbReference type="GO" id="GO:0005886">
    <property type="term" value="C:plasma membrane"/>
    <property type="evidence" value="ECO:0007669"/>
    <property type="project" value="UniProtKB-SubCell"/>
</dbReference>
<proteinExistence type="inferred from homology"/>
<dbReference type="PRINTS" id="PR01036">
    <property type="entry name" value="TCRTETB"/>
</dbReference>
<dbReference type="FunFam" id="1.20.1250.20:FF:000489">
    <property type="entry name" value="MFS general substrate transporter"/>
    <property type="match status" value="1"/>
</dbReference>
<feature type="transmembrane region" description="Helical" evidence="10">
    <location>
        <begin position="210"/>
        <end position="235"/>
    </location>
</feature>
<dbReference type="EMBL" id="AMGX01000007">
    <property type="protein sequence ID" value="EXJ71346.1"/>
    <property type="molecule type" value="Genomic_DNA"/>
</dbReference>
<feature type="transmembrane region" description="Helical" evidence="10">
    <location>
        <begin position="242"/>
        <end position="261"/>
    </location>
</feature>
<evidence type="ECO:0000256" key="1">
    <source>
        <dbReference type="ARBA" id="ARBA00004651"/>
    </source>
</evidence>
<comment type="subcellular location">
    <subcellularLocation>
        <location evidence="1">Cell membrane</location>
        <topology evidence="1">Multi-pass membrane protein</topology>
    </subcellularLocation>
</comment>
<protein>
    <recommendedName>
        <fullName evidence="11">Major facilitator superfamily (MFS) profile domain-containing protein</fullName>
    </recommendedName>
</protein>
<feature type="region of interest" description="Disordered" evidence="9">
    <location>
        <begin position="1"/>
        <end position="109"/>
    </location>
</feature>
<dbReference type="FunFam" id="1.20.1250.20:FF:000196">
    <property type="entry name" value="MFS toxin efflux pump (AflT)"/>
    <property type="match status" value="1"/>
</dbReference>
<dbReference type="GeneID" id="19189872"/>
<sequence length="619" mass="66610">MKFPWSKSREVDKSSDSGVQDSHLSTPSEQPLSTETLDPEKEPISIDSNAAEPGTLESPSNPAVTPREDISGAAPTDEKTVLDTTEEEVTRRASTATSDAGEPGEDDESKYAKGLPLHLLTFGLTLSTFVIALDNTIIATAIPRITTVFNSLGDVGWYGSSYLLTTTSLQPSFGKIYTYFNVKWTYMCALFIFEVGSVLCGAATNSTMLIVGRAVAGVGAAAIFSGGMTIVAYSVPLRKRPIYIGLLSSMFGIASVVGPILGGAFTDRVSWRWCFYINLPIGAIAIAAVFFFFKNPERRHSNLTLRQKIGQLDLLGAFFLICAIVCLLLALQWGGVTYAWSNSKVWGCILGFGLLIIVFTGIQLWKGDLATLPPRIMLRQRTVFVCAFFSAFLAMGLYTHIYYLPFYFQAVKGTTAEESGIRTIPYLVSITISSIVVGASITTLGPYVPFTWVGSAVFAVGSGMLYSLKVHSSTGTWIGYQILAGFGAGACVQIPFIAVQVVLNKRDMPVGNAVAIFFNSLGGAISISIAQNIFSNTLVKEIPRYTTGINPQTIIMAGATHIREVTPPSQLAGVLYAYNIAVTHSYILSIACASIAFLFSLGFEWKSVKGKKIEMGGAA</sequence>
<dbReference type="CDD" id="cd17502">
    <property type="entry name" value="MFS_Azr1_MDR_like"/>
    <property type="match status" value="1"/>
</dbReference>
<evidence type="ECO:0000256" key="2">
    <source>
        <dbReference type="ARBA" id="ARBA00007520"/>
    </source>
</evidence>
<evidence type="ECO:0000256" key="5">
    <source>
        <dbReference type="ARBA" id="ARBA00022692"/>
    </source>
</evidence>
<evidence type="ECO:0000313" key="12">
    <source>
        <dbReference type="EMBL" id="EXJ71346.1"/>
    </source>
</evidence>
<dbReference type="InterPro" id="IPR036259">
    <property type="entry name" value="MFS_trans_sf"/>
</dbReference>
<accession>W9X364</accession>
<evidence type="ECO:0000313" key="13">
    <source>
        <dbReference type="Proteomes" id="UP000019471"/>
    </source>
</evidence>
<feature type="transmembrane region" description="Helical" evidence="10">
    <location>
        <begin position="480"/>
        <end position="503"/>
    </location>
</feature>
<evidence type="ECO:0000256" key="9">
    <source>
        <dbReference type="SAM" id="MobiDB-lite"/>
    </source>
</evidence>
<evidence type="ECO:0000256" key="4">
    <source>
        <dbReference type="ARBA" id="ARBA00022475"/>
    </source>
</evidence>
<keyword evidence="5 10" id="KW-0812">Transmembrane</keyword>
<dbReference type="InterPro" id="IPR011701">
    <property type="entry name" value="MFS"/>
</dbReference>
<dbReference type="Gene3D" id="1.20.1250.20">
    <property type="entry name" value="MFS general substrate transporter like domains"/>
    <property type="match status" value="2"/>
</dbReference>
<evidence type="ECO:0000256" key="3">
    <source>
        <dbReference type="ARBA" id="ARBA00022448"/>
    </source>
</evidence>
<dbReference type="PANTHER" id="PTHR23501:SF198">
    <property type="entry name" value="AZOLE RESISTANCE PROTEIN 1-RELATED"/>
    <property type="match status" value="1"/>
</dbReference>
<evidence type="ECO:0000256" key="6">
    <source>
        <dbReference type="ARBA" id="ARBA00022989"/>
    </source>
</evidence>
<feature type="transmembrane region" description="Helical" evidence="10">
    <location>
        <begin position="383"/>
        <end position="404"/>
    </location>
</feature>
<feature type="transmembrane region" description="Helical" evidence="10">
    <location>
        <begin position="450"/>
        <end position="468"/>
    </location>
</feature>
<keyword evidence="3" id="KW-0813">Transport</keyword>
<keyword evidence="13" id="KW-1185">Reference proteome</keyword>
<gene>
    <name evidence="12" type="ORF">A1O5_05153</name>
</gene>
<dbReference type="GO" id="GO:0022857">
    <property type="term" value="F:transmembrane transporter activity"/>
    <property type="evidence" value="ECO:0007669"/>
    <property type="project" value="InterPro"/>
</dbReference>